<evidence type="ECO:0000313" key="10">
    <source>
        <dbReference type="EMBL" id="BAL63482.1"/>
    </source>
</evidence>
<dbReference type="EMBL" id="AB630303">
    <property type="protein sequence ID" value="BAL63482.1"/>
    <property type="molecule type" value="Genomic_DNA"/>
</dbReference>
<name>H7C9B4_GLIJA</name>
<dbReference type="EMBL" id="AB630304">
    <property type="protein sequence ID" value="BAL63483.1"/>
    <property type="molecule type" value="Genomic_DNA"/>
</dbReference>
<dbReference type="EMBL" id="AB630308">
    <property type="protein sequence ID" value="BAL63487.1"/>
    <property type="molecule type" value="Genomic_DNA"/>
</dbReference>
<dbReference type="EMBL" id="AB630297">
    <property type="protein sequence ID" value="BAL63476.1"/>
    <property type="molecule type" value="Genomic_DNA"/>
</dbReference>
<evidence type="ECO:0000313" key="14">
    <source>
        <dbReference type="EMBL" id="BAL63486.1"/>
    </source>
</evidence>
<dbReference type="EMBL" id="AB630309">
    <property type="protein sequence ID" value="BAL63488.1"/>
    <property type="molecule type" value="Genomic_DNA"/>
</dbReference>
<dbReference type="EMBL" id="AB630306">
    <property type="protein sequence ID" value="BAL63485.1"/>
    <property type="molecule type" value="Genomic_DNA"/>
</dbReference>
<evidence type="ECO:0000313" key="3">
    <source>
        <dbReference type="EMBL" id="BAL63475.1"/>
    </source>
</evidence>
<evidence type="ECO:0000313" key="17">
    <source>
        <dbReference type="EMBL" id="BAL63489.1"/>
    </source>
</evidence>
<dbReference type="EMBL" id="AB630307">
    <property type="protein sequence ID" value="BAL63486.1"/>
    <property type="molecule type" value="Genomic_DNA"/>
</dbReference>
<protein>
    <submittedName>
        <fullName evidence="6">Sex determining protein</fullName>
    </submittedName>
</protein>
<feature type="region of interest" description="Disordered" evidence="1">
    <location>
        <begin position="1"/>
        <end position="56"/>
    </location>
</feature>
<evidence type="ECO:0000313" key="12">
    <source>
        <dbReference type="EMBL" id="BAL63484.1"/>
    </source>
</evidence>
<dbReference type="AlphaFoldDB" id="H7C9B4"/>
<dbReference type="EMBL" id="AB630300">
    <property type="protein sequence ID" value="BAL63479.1"/>
    <property type="molecule type" value="Genomic_DNA"/>
</dbReference>
<sequence>MFRELGGGNYSLTPQQRDDLTFRKNSSFPWTDNPSLNYQRDMGGSSKEGVQDRVKR</sequence>
<feature type="compositionally biased region" description="Polar residues" evidence="1">
    <location>
        <begin position="23"/>
        <end position="38"/>
    </location>
</feature>
<dbReference type="EMBL" id="AB630298">
    <property type="protein sequence ID" value="BAL63477.1"/>
    <property type="molecule type" value="Genomic_DNA"/>
</dbReference>
<evidence type="ECO:0000313" key="8">
    <source>
        <dbReference type="EMBL" id="BAL63480.1"/>
    </source>
</evidence>
<evidence type="ECO:0000313" key="7">
    <source>
        <dbReference type="EMBL" id="BAL63479.1"/>
    </source>
</evidence>
<evidence type="ECO:0000313" key="11">
    <source>
        <dbReference type="EMBL" id="BAL63483.1"/>
    </source>
</evidence>
<evidence type="ECO:0000313" key="16">
    <source>
        <dbReference type="EMBL" id="BAL63488.1"/>
    </source>
</evidence>
<gene>
    <name evidence="6" type="primary">SRY</name>
</gene>
<evidence type="ECO:0000313" key="6">
    <source>
        <dbReference type="EMBL" id="BAL63478.1"/>
    </source>
</evidence>
<organism evidence="6">
    <name type="scientific">Glirulus japonicus</name>
    <name type="common">Japanese dormouse</name>
    <dbReference type="NCBI Taxonomy" id="55147"/>
    <lineage>
        <taxon>Eukaryota</taxon>
        <taxon>Metazoa</taxon>
        <taxon>Chordata</taxon>
        <taxon>Craniata</taxon>
        <taxon>Vertebrata</taxon>
        <taxon>Euteleostomi</taxon>
        <taxon>Mammalia</taxon>
        <taxon>Eutheria</taxon>
        <taxon>Euarchontoglires</taxon>
        <taxon>Glires</taxon>
        <taxon>Rodentia</taxon>
        <taxon>Sciuromorpha</taxon>
        <taxon>Gliridae</taxon>
        <taxon>Glirinae</taxon>
        <taxon>Glirulus</taxon>
    </lineage>
</organism>
<evidence type="ECO:0000313" key="18">
    <source>
        <dbReference type="EMBL" id="BAL63490.1"/>
    </source>
</evidence>
<proteinExistence type="predicted"/>
<dbReference type="EMBL" id="AB630301">
    <property type="protein sequence ID" value="BAL63480.1"/>
    <property type="molecule type" value="Genomic_DNA"/>
</dbReference>
<dbReference type="EMBL" id="AB630305">
    <property type="protein sequence ID" value="BAL63484.1"/>
    <property type="molecule type" value="Genomic_DNA"/>
</dbReference>
<evidence type="ECO:0000313" key="5">
    <source>
        <dbReference type="EMBL" id="BAL63477.1"/>
    </source>
</evidence>
<dbReference type="EMBL" id="AB630311">
    <property type="protein sequence ID" value="BAL63490.1"/>
    <property type="molecule type" value="Genomic_DNA"/>
</dbReference>
<dbReference type="EMBL" id="AB630302">
    <property type="protein sequence ID" value="BAL63481.1"/>
    <property type="molecule type" value="Genomic_DNA"/>
</dbReference>
<reference evidence="6" key="1">
    <citation type="journal article" date="2012" name="Zool. Sci.">
        <title>Spatial Framework of Nine Distinct Local Populations of the Japanese Dormouse Glirulus japonicus Based on Matrilineal Cytochrome b and Patrilineal SRY Gene Sequences.</title>
        <authorList>
            <person name="Yasuda S.P."/>
            <person name="Iwabuchi M."/>
            <person name="Aiba H."/>
            <person name="Minato S."/>
            <person name="Mitsuishi K."/>
            <person name="Tsuchiya K."/>
            <person name="Suzuki H."/>
        </authorList>
    </citation>
    <scope>NUCLEOTIDE SEQUENCE</scope>
    <source>
        <strain evidence="9">HS1085/KT3086</strain>
        <strain evidence="15">HS1460/KT3107</strain>
        <strain evidence="16">HS1763/KT3247</strain>
        <strain evidence="17">HS1764/KT3248</strain>
        <strain evidence="18">HS1907/KT3137</strain>
        <strain evidence="8">HS1909/KT3278</strain>
        <strain evidence="12">HS2125/2K1130</strain>
        <strain evidence="6">HS2591/011228</strain>
        <strain evidence="13">HS2674/EPSM-M-709</strain>
        <strain evidence="3">HS2992/A 2000.7.10</strain>
        <strain evidence="2">HS3857</strain>
        <strain evidence="5">HS3891/KT3882</strain>
        <strain evidence="7">HS3900/SY154</strain>
        <strain evidence="11">HS3903/KT3887</strain>
        <strain evidence="4">HS3928/KT3894</strain>
        <strain evidence="10">HS4103</strain>
        <strain evidence="14">HS4813</strain>
    </source>
</reference>
<dbReference type="EMBL" id="AB630310">
    <property type="protein sequence ID" value="BAL63489.1"/>
    <property type="molecule type" value="Genomic_DNA"/>
</dbReference>
<feature type="non-terminal residue" evidence="6">
    <location>
        <position position="56"/>
    </location>
</feature>
<evidence type="ECO:0000313" key="13">
    <source>
        <dbReference type="EMBL" id="BAL63485.1"/>
    </source>
</evidence>
<accession>H7C9B4</accession>
<evidence type="ECO:0000313" key="15">
    <source>
        <dbReference type="EMBL" id="BAL63487.1"/>
    </source>
</evidence>
<evidence type="ECO:0000313" key="9">
    <source>
        <dbReference type="EMBL" id="BAL63481.1"/>
    </source>
</evidence>
<dbReference type="EMBL" id="AB630299">
    <property type="protein sequence ID" value="BAL63478.1"/>
    <property type="molecule type" value="Genomic_DNA"/>
</dbReference>
<evidence type="ECO:0000256" key="1">
    <source>
        <dbReference type="SAM" id="MobiDB-lite"/>
    </source>
</evidence>
<evidence type="ECO:0000313" key="2">
    <source>
        <dbReference type="EMBL" id="BAL63474.1"/>
    </source>
</evidence>
<dbReference type="EMBL" id="AB630295">
    <property type="protein sequence ID" value="BAL63474.1"/>
    <property type="molecule type" value="Genomic_DNA"/>
</dbReference>
<evidence type="ECO:0000313" key="4">
    <source>
        <dbReference type="EMBL" id="BAL63476.1"/>
    </source>
</evidence>
<dbReference type="EMBL" id="AB630296">
    <property type="protein sequence ID" value="BAL63475.1"/>
    <property type="molecule type" value="Genomic_DNA"/>
</dbReference>